<evidence type="ECO:0000313" key="2">
    <source>
        <dbReference type="Proteomes" id="UP000549394"/>
    </source>
</evidence>
<reference evidence="1 2" key="1">
    <citation type="submission" date="2020-08" db="EMBL/GenBank/DDBJ databases">
        <authorList>
            <person name="Hejnol A."/>
        </authorList>
    </citation>
    <scope>NUCLEOTIDE SEQUENCE [LARGE SCALE GENOMIC DNA]</scope>
</reference>
<evidence type="ECO:0000313" key="1">
    <source>
        <dbReference type="EMBL" id="CAD5115231.1"/>
    </source>
</evidence>
<name>A0A7I8VG04_9ANNE</name>
<proteinExistence type="predicted"/>
<keyword evidence="2" id="KW-1185">Reference proteome</keyword>
<sequence>MKNSCTGSELFEAVVRNDEEAVERILSNNSCRVDPVVFLCATIEQRNLVIVRQLLPSVSNAIKLASIVHILTEPISKWTFDREREDSNAYKVTIEILKSMSHYRDIGVILDEKQRKEQQLLFGDNYWHVEFERKNIRKKLEEIGLIGLAISYGKYSIACLLYSAALDVDAGRKIQKNPEIYKDFVDNDCELYPINSPPPLLLLTRTKCSAFAQLITTDPDCVTYVQRIRMPPSFVKFLREFFDDFQPKISLNFETV</sequence>
<dbReference type="AlphaFoldDB" id="A0A7I8VG04"/>
<dbReference type="OrthoDB" id="5402602at2759"/>
<accession>A0A7I8VG04</accession>
<organism evidence="1 2">
    <name type="scientific">Dimorphilus gyrociliatus</name>
    <dbReference type="NCBI Taxonomy" id="2664684"/>
    <lineage>
        <taxon>Eukaryota</taxon>
        <taxon>Metazoa</taxon>
        <taxon>Spiralia</taxon>
        <taxon>Lophotrochozoa</taxon>
        <taxon>Annelida</taxon>
        <taxon>Polychaeta</taxon>
        <taxon>Polychaeta incertae sedis</taxon>
        <taxon>Dinophilidae</taxon>
        <taxon>Dimorphilus</taxon>
    </lineage>
</organism>
<gene>
    <name evidence="1" type="ORF">DGYR_LOCUS3987</name>
</gene>
<dbReference type="Proteomes" id="UP000549394">
    <property type="component" value="Unassembled WGS sequence"/>
</dbReference>
<protein>
    <submittedName>
        <fullName evidence="1">DgyrCDS4224</fullName>
    </submittedName>
</protein>
<dbReference type="EMBL" id="CAJFCJ010000006">
    <property type="protein sequence ID" value="CAD5115231.1"/>
    <property type="molecule type" value="Genomic_DNA"/>
</dbReference>
<comment type="caution">
    <text evidence="1">The sequence shown here is derived from an EMBL/GenBank/DDBJ whole genome shotgun (WGS) entry which is preliminary data.</text>
</comment>